<keyword evidence="2" id="KW-1185">Reference proteome</keyword>
<proteinExistence type="predicted"/>
<name>A0ACB8RQB2_9AGAM</name>
<reference evidence="1" key="2">
    <citation type="journal article" date="2022" name="New Phytol.">
        <title>Evolutionary transition to the ectomycorrhizal habit in the genomes of a hyperdiverse lineage of mushroom-forming fungi.</title>
        <authorList>
            <person name="Looney B."/>
            <person name="Miyauchi S."/>
            <person name="Morin E."/>
            <person name="Drula E."/>
            <person name="Courty P.E."/>
            <person name="Kohler A."/>
            <person name="Kuo A."/>
            <person name="LaButti K."/>
            <person name="Pangilinan J."/>
            <person name="Lipzen A."/>
            <person name="Riley R."/>
            <person name="Andreopoulos W."/>
            <person name="He G."/>
            <person name="Johnson J."/>
            <person name="Nolan M."/>
            <person name="Tritt A."/>
            <person name="Barry K.W."/>
            <person name="Grigoriev I.V."/>
            <person name="Nagy L.G."/>
            <person name="Hibbett D."/>
            <person name="Henrissat B."/>
            <person name="Matheny P.B."/>
            <person name="Labbe J."/>
            <person name="Martin F.M."/>
        </authorList>
    </citation>
    <scope>NUCLEOTIDE SEQUENCE</scope>
    <source>
        <strain evidence="1">FP105234-sp</strain>
    </source>
</reference>
<reference evidence="1" key="1">
    <citation type="submission" date="2021-02" db="EMBL/GenBank/DDBJ databases">
        <authorList>
            <consortium name="DOE Joint Genome Institute"/>
            <person name="Ahrendt S."/>
            <person name="Looney B.P."/>
            <person name="Miyauchi S."/>
            <person name="Morin E."/>
            <person name="Drula E."/>
            <person name="Courty P.E."/>
            <person name="Chicoki N."/>
            <person name="Fauchery L."/>
            <person name="Kohler A."/>
            <person name="Kuo A."/>
            <person name="Labutti K."/>
            <person name="Pangilinan J."/>
            <person name="Lipzen A."/>
            <person name="Riley R."/>
            <person name="Andreopoulos W."/>
            <person name="He G."/>
            <person name="Johnson J."/>
            <person name="Barry K.W."/>
            <person name="Grigoriev I.V."/>
            <person name="Nagy L."/>
            <person name="Hibbett D."/>
            <person name="Henrissat B."/>
            <person name="Matheny P.B."/>
            <person name="Labbe J."/>
            <person name="Martin F."/>
        </authorList>
    </citation>
    <scope>NUCLEOTIDE SEQUENCE</scope>
    <source>
        <strain evidence="1">FP105234-sp</strain>
    </source>
</reference>
<comment type="caution">
    <text evidence="1">The sequence shown here is derived from an EMBL/GenBank/DDBJ whole genome shotgun (WGS) entry which is preliminary data.</text>
</comment>
<gene>
    <name evidence="1" type="ORF">FA95DRAFT_1560141</name>
</gene>
<protein>
    <submittedName>
        <fullName evidence="1">Uncharacterized protein</fullName>
    </submittedName>
</protein>
<accession>A0ACB8RQB2</accession>
<organism evidence="1 2">
    <name type="scientific">Auriscalpium vulgare</name>
    <dbReference type="NCBI Taxonomy" id="40419"/>
    <lineage>
        <taxon>Eukaryota</taxon>
        <taxon>Fungi</taxon>
        <taxon>Dikarya</taxon>
        <taxon>Basidiomycota</taxon>
        <taxon>Agaricomycotina</taxon>
        <taxon>Agaricomycetes</taxon>
        <taxon>Russulales</taxon>
        <taxon>Auriscalpiaceae</taxon>
        <taxon>Auriscalpium</taxon>
    </lineage>
</organism>
<dbReference type="Proteomes" id="UP000814033">
    <property type="component" value="Unassembled WGS sequence"/>
</dbReference>
<evidence type="ECO:0000313" key="2">
    <source>
        <dbReference type="Proteomes" id="UP000814033"/>
    </source>
</evidence>
<sequence>MSLSTSTTIPRPQLASPPFANDPLADVAFRSRDGTVFLLSKHILSIASPVFADMFSLAHPIDPGAHDETLDNGIAVVPMADDSVTLDLLLRWCYPIRRPKLKTLEDVRRLAAVSQKYAVDTAIDGIEDALQAHLWRDPWGVFAVAASYHLTEMTATAARSALALPLAKVVSSVPASRAGDSLNVLIQYHIDCGAAAAAVTADRGFFFLLPKLVHDHAGTGCDRCLSLDPAYIRPPKLYAPRCLWEFLHAAGQALLLHPHADAIPSYNVKDCDQYDCSVIRSNDLTAAFAIRAQSTKQFVRILKQEVNCAIAKVPIPTFT</sequence>
<evidence type="ECO:0000313" key="1">
    <source>
        <dbReference type="EMBL" id="KAI0046354.1"/>
    </source>
</evidence>
<dbReference type="EMBL" id="MU275927">
    <property type="protein sequence ID" value="KAI0046354.1"/>
    <property type="molecule type" value="Genomic_DNA"/>
</dbReference>